<proteinExistence type="predicted"/>
<accession>A0A8J2KRP2</accession>
<reference evidence="1" key="1">
    <citation type="submission" date="2021-06" db="EMBL/GenBank/DDBJ databases">
        <authorList>
            <person name="Hodson N. C."/>
            <person name="Mongue J. A."/>
            <person name="Jaron S. K."/>
        </authorList>
    </citation>
    <scope>NUCLEOTIDE SEQUENCE</scope>
</reference>
<gene>
    <name evidence="1" type="ORF">AFUS01_LOCUS28226</name>
</gene>
<organism evidence="1 2">
    <name type="scientific">Allacma fusca</name>
    <dbReference type="NCBI Taxonomy" id="39272"/>
    <lineage>
        <taxon>Eukaryota</taxon>
        <taxon>Metazoa</taxon>
        <taxon>Ecdysozoa</taxon>
        <taxon>Arthropoda</taxon>
        <taxon>Hexapoda</taxon>
        <taxon>Collembola</taxon>
        <taxon>Symphypleona</taxon>
        <taxon>Sminthuridae</taxon>
        <taxon>Allacma</taxon>
    </lineage>
</organism>
<dbReference type="Proteomes" id="UP000708208">
    <property type="component" value="Unassembled WGS sequence"/>
</dbReference>
<feature type="non-terminal residue" evidence="1">
    <location>
        <position position="1"/>
    </location>
</feature>
<dbReference type="AlphaFoldDB" id="A0A8J2KRP2"/>
<keyword evidence="2" id="KW-1185">Reference proteome</keyword>
<protein>
    <submittedName>
        <fullName evidence="1">Uncharacterized protein</fullName>
    </submittedName>
</protein>
<evidence type="ECO:0000313" key="2">
    <source>
        <dbReference type="Proteomes" id="UP000708208"/>
    </source>
</evidence>
<comment type="caution">
    <text evidence="1">The sequence shown here is derived from an EMBL/GenBank/DDBJ whole genome shotgun (WGS) entry which is preliminary data.</text>
</comment>
<name>A0A8J2KRP2_9HEXA</name>
<evidence type="ECO:0000313" key="1">
    <source>
        <dbReference type="EMBL" id="CAG7817674.1"/>
    </source>
</evidence>
<dbReference type="EMBL" id="CAJVCH010400543">
    <property type="protein sequence ID" value="CAG7817674.1"/>
    <property type="molecule type" value="Genomic_DNA"/>
</dbReference>
<sequence length="34" mass="3895">EGQLDTILAYARSAHTYTDCEQVIDREDLPPVFK</sequence>